<dbReference type="Proteomes" id="UP001154282">
    <property type="component" value="Unassembled WGS sequence"/>
</dbReference>
<sequence length="59" mass="6743">MFWFSPRGEADVGFQSIAGRWKGSIHRQFLLRPEVLTTEKGGRPFFYGLGLRTILGPIF</sequence>
<proteinExistence type="predicted"/>
<accession>A0AAV0KHF0</accession>
<evidence type="ECO:0000313" key="1">
    <source>
        <dbReference type="EMBL" id="CAI0421441.1"/>
    </source>
</evidence>
<reference evidence="1" key="1">
    <citation type="submission" date="2022-08" db="EMBL/GenBank/DDBJ databases">
        <authorList>
            <person name="Gutierrez-Valencia J."/>
        </authorList>
    </citation>
    <scope>NUCLEOTIDE SEQUENCE</scope>
</reference>
<gene>
    <name evidence="1" type="ORF">LITE_LOCUS18739</name>
</gene>
<evidence type="ECO:0000313" key="2">
    <source>
        <dbReference type="Proteomes" id="UP001154282"/>
    </source>
</evidence>
<dbReference type="EMBL" id="CAMGYJ010000005">
    <property type="protein sequence ID" value="CAI0421441.1"/>
    <property type="molecule type" value="Genomic_DNA"/>
</dbReference>
<comment type="caution">
    <text evidence="1">The sequence shown here is derived from an EMBL/GenBank/DDBJ whole genome shotgun (WGS) entry which is preliminary data.</text>
</comment>
<dbReference type="AlphaFoldDB" id="A0AAV0KHF0"/>
<keyword evidence="2" id="KW-1185">Reference proteome</keyword>
<protein>
    <submittedName>
        <fullName evidence="1">Uncharacterized protein</fullName>
    </submittedName>
</protein>
<organism evidence="1 2">
    <name type="scientific">Linum tenue</name>
    <dbReference type="NCBI Taxonomy" id="586396"/>
    <lineage>
        <taxon>Eukaryota</taxon>
        <taxon>Viridiplantae</taxon>
        <taxon>Streptophyta</taxon>
        <taxon>Embryophyta</taxon>
        <taxon>Tracheophyta</taxon>
        <taxon>Spermatophyta</taxon>
        <taxon>Magnoliopsida</taxon>
        <taxon>eudicotyledons</taxon>
        <taxon>Gunneridae</taxon>
        <taxon>Pentapetalae</taxon>
        <taxon>rosids</taxon>
        <taxon>fabids</taxon>
        <taxon>Malpighiales</taxon>
        <taxon>Linaceae</taxon>
        <taxon>Linum</taxon>
    </lineage>
</organism>
<name>A0AAV0KHF0_9ROSI</name>